<dbReference type="Gene3D" id="3.10.450.40">
    <property type="match status" value="2"/>
</dbReference>
<feature type="domain" description="PepSY" evidence="2">
    <location>
        <begin position="124"/>
        <end position="187"/>
    </location>
</feature>
<feature type="domain" description="PepSY" evidence="2">
    <location>
        <begin position="34"/>
        <end position="95"/>
    </location>
</feature>
<dbReference type="RefSeq" id="WP_205010400.1">
    <property type="nucleotide sequence ID" value="NZ_JAFBEH010000052.1"/>
</dbReference>
<dbReference type="Proteomes" id="UP000697472">
    <property type="component" value="Unassembled WGS sequence"/>
</dbReference>
<evidence type="ECO:0000313" key="3">
    <source>
        <dbReference type="EMBL" id="MBM7643554.1"/>
    </source>
</evidence>
<comment type="caution">
    <text evidence="3">The sequence shown here is derived from an EMBL/GenBank/DDBJ whole genome shotgun (WGS) entry which is preliminary data.</text>
</comment>
<reference evidence="3 4" key="1">
    <citation type="submission" date="2021-01" db="EMBL/GenBank/DDBJ databases">
        <title>Genomic Encyclopedia of Type Strains, Phase IV (KMG-IV): sequencing the most valuable type-strain genomes for metagenomic binning, comparative biology and taxonomic classification.</title>
        <authorList>
            <person name="Goeker M."/>
        </authorList>
    </citation>
    <scope>NUCLEOTIDE SEQUENCE [LARGE SCALE GENOMIC DNA]</scope>
    <source>
        <strain evidence="3 4">DSM 27382</strain>
    </source>
</reference>
<dbReference type="InterPro" id="IPR025711">
    <property type="entry name" value="PepSY"/>
</dbReference>
<gene>
    <name evidence="3" type="ORF">JOC28_001865</name>
</gene>
<organism evidence="3 4">
    <name type="scientific">Streptococcus loxodontisalivarius</name>
    <dbReference type="NCBI Taxonomy" id="1349415"/>
    <lineage>
        <taxon>Bacteria</taxon>
        <taxon>Bacillati</taxon>
        <taxon>Bacillota</taxon>
        <taxon>Bacilli</taxon>
        <taxon>Lactobacillales</taxon>
        <taxon>Streptococcaceae</taxon>
        <taxon>Streptococcus</taxon>
    </lineage>
</organism>
<proteinExistence type="predicted"/>
<evidence type="ECO:0000313" key="4">
    <source>
        <dbReference type="Proteomes" id="UP000697472"/>
    </source>
</evidence>
<sequence length="195" mass="21017">MTKKMTGIILGAILTLVLLTGIAFYAYNTVGYTLSSQEAKQIALDNAGVSESDILFSQFEKEREGLTATYNFSFQTASAEYDYTINASTGDILERDQEAHSLASSSSSTSSDSNSADTSASSAAISAEEAKAIALKDVSLDESGTLNLTVQYEIDDTVPVYEVDFIDSKAQVEYDYKISAQTGEIIERSRDTAND</sequence>
<dbReference type="EMBL" id="JAFBEH010000052">
    <property type="protein sequence ID" value="MBM7643554.1"/>
    <property type="molecule type" value="Genomic_DNA"/>
</dbReference>
<protein>
    <submittedName>
        <fullName evidence="3">Membrane protein YkoI</fullName>
    </submittedName>
</protein>
<accession>A0ABS2PU33</accession>
<keyword evidence="4" id="KW-1185">Reference proteome</keyword>
<evidence type="ECO:0000256" key="1">
    <source>
        <dbReference type="SAM" id="MobiDB-lite"/>
    </source>
</evidence>
<feature type="region of interest" description="Disordered" evidence="1">
    <location>
        <begin position="98"/>
        <end position="120"/>
    </location>
</feature>
<dbReference type="Pfam" id="PF03413">
    <property type="entry name" value="PepSY"/>
    <property type="match status" value="2"/>
</dbReference>
<evidence type="ECO:0000259" key="2">
    <source>
        <dbReference type="Pfam" id="PF03413"/>
    </source>
</evidence>
<feature type="compositionally biased region" description="Low complexity" evidence="1">
    <location>
        <begin position="101"/>
        <end position="120"/>
    </location>
</feature>
<name>A0ABS2PU33_9STRE</name>